<dbReference type="AlphaFoldDB" id="A0AAN9B3Y8"/>
<keyword evidence="2 3" id="KW-0175">Coiled coil</keyword>
<feature type="compositionally biased region" description="Low complexity" evidence="4">
    <location>
        <begin position="912"/>
        <end position="923"/>
    </location>
</feature>
<reference evidence="6 7" key="1">
    <citation type="submission" date="2024-02" db="EMBL/GenBank/DDBJ databases">
        <title>Chromosome-scale genome assembly of the rough periwinkle Littorina saxatilis.</title>
        <authorList>
            <person name="De Jode A."/>
            <person name="Faria R."/>
            <person name="Formenti G."/>
            <person name="Sims Y."/>
            <person name="Smith T.P."/>
            <person name="Tracey A."/>
            <person name="Wood J.M.D."/>
            <person name="Zagrodzka Z.B."/>
            <person name="Johannesson K."/>
            <person name="Butlin R.K."/>
            <person name="Leder E.H."/>
        </authorList>
    </citation>
    <scope>NUCLEOTIDE SEQUENCE [LARGE SCALE GENOMIC DNA]</scope>
    <source>
        <strain evidence="6">Snail1</strain>
        <tissue evidence="6">Muscle</tissue>
    </source>
</reference>
<feature type="coiled-coil region" evidence="3">
    <location>
        <begin position="270"/>
        <end position="357"/>
    </location>
</feature>
<dbReference type="SUPFAM" id="SSF64593">
    <property type="entry name" value="Intermediate filament protein, coiled coil region"/>
    <property type="match status" value="1"/>
</dbReference>
<dbReference type="InterPro" id="IPR042840">
    <property type="entry name" value="LMNTD1"/>
</dbReference>
<feature type="compositionally biased region" description="Polar residues" evidence="4">
    <location>
        <begin position="607"/>
        <end position="622"/>
    </location>
</feature>
<feature type="compositionally biased region" description="Low complexity" evidence="4">
    <location>
        <begin position="832"/>
        <end position="850"/>
    </location>
</feature>
<dbReference type="InterPro" id="IPR001322">
    <property type="entry name" value="Lamin_tail_dom"/>
</dbReference>
<feature type="region of interest" description="Disordered" evidence="4">
    <location>
        <begin position="549"/>
        <end position="568"/>
    </location>
</feature>
<organism evidence="6 7">
    <name type="scientific">Littorina saxatilis</name>
    <dbReference type="NCBI Taxonomy" id="31220"/>
    <lineage>
        <taxon>Eukaryota</taxon>
        <taxon>Metazoa</taxon>
        <taxon>Spiralia</taxon>
        <taxon>Lophotrochozoa</taxon>
        <taxon>Mollusca</taxon>
        <taxon>Gastropoda</taxon>
        <taxon>Caenogastropoda</taxon>
        <taxon>Littorinimorpha</taxon>
        <taxon>Littorinoidea</taxon>
        <taxon>Littorinidae</taxon>
        <taxon>Littorina</taxon>
    </lineage>
</organism>
<dbReference type="PROSITE" id="PS51841">
    <property type="entry name" value="LTD"/>
    <property type="match status" value="1"/>
</dbReference>
<evidence type="ECO:0000313" key="6">
    <source>
        <dbReference type="EMBL" id="KAK7098397.1"/>
    </source>
</evidence>
<feature type="region of interest" description="Disordered" evidence="4">
    <location>
        <begin position="903"/>
        <end position="936"/>
    </location>
</feature>
<dbReference type="Gene3D" id="1.10.287.1490">
    <property type="match status" value="1"/>
</dbReference>
<dbReference type="PANTHER" id="PTHR47012:SF3">
    <property type="entry name" value="LAMIN TAIL DOMAIN CONTAINING 1"/>
    <property type="match status" value="1"/>
</dbReference>
<sequence length="936" mass="105051">MSTYPPGMDIYTPVSTATLSRTQEKVELQHLNDRFAAYVQRVRTLAEKNNHMDSTALIKSTKVLEIEIHNLKNMYEQELDKLRKELEVCNHDRTTQQVQVQKQLQYSSELQDRLNVETDKISKLMDESNDYRRRIGLLEGELKDLGIASSRPLQEMEQLLRKIDNLTRENETWKHRYESEEVARLEDENKIQQLVKKMEFDDKVNAERVAELQARIESSAALILSLEAKVRDLSRTDMSVSELLKQVRDSADTELRKFQYESDDQYNRNLTALKAQMDNDAKTIEQLETERTQLRGSVGELQARIRSLEGQVANLDHQKQTLEDAIAVERNRAADSARSLEHKLREVQEMLVVKMREVTSAREQNIPLKSEIEALKALMEEEEKRLTVPLAVTTTTSVPVTRTTSTSLDRASFNHSYNLAPATPANSAMCQVDAHRQQQQHLQAMANAYSALPLTSTAQAVPHTDTSLSSAHCVTFTPETRPYDPSPPLSVTYIPEALQTPGYEPAFGMLPPHQYDDEFDPQLFGYTGSVPFAKYSYETTPAVNRLALEPYPPDTPRQAAKARAKSAPVGREQDLNLVSADIGQGHDYFDQMFYDLQRDTLYRKGRPQSSPQKGGRQTSSLYDDYTVSTSSATGDLKIFEVQQDGKYVRLLNDGVQEVEFGGFMLQQNVGGHPVAVFRFPPRTKFAPNSTITVYAGCNDHKLHNPPTEFIWKEQQKWGTGPECTTILCRPNGQAIAWTTAAHRFTRDPFQEVQSEPDDHATTADDERHMDDVCGDDESLTEINVNVNAPKPVPVYLRREKQQPPSLQANKHPHGNPPSTPVHPVGNQPRPYRSGNDNSSNNRQSRSQSTRPDPIPGQPYAGAAAQKMGSAPLRKYVSGVSTQQQSGIRTTGKAAGIIQGAPSPFHLSLQRDSGPSPMYSGSGSTFSRDGPVVRFTA</sequence>
<dbReference type="GO" id="GO:0005635">
    <property type="term" value="C:nuclear envelope"/>
    <property type="evidence" value="ECO:0007669"/>
    <property type="project" value="TreeGrafter"/>
</dbReference>
<dbReference type="EMBL" id="JBAMIC010000012">
    <property type="protein sequence ID" value="KAK7098397.1"/>
    <property type="molecule type" value="Genomic_DNA"/>
</dbReference>
<protein>
    <recommendedName>
        <fullName evidence="5">LTD domain-containing protein</fullName>
    </recommendedName>
</protein>
<proteinExistence type="predicted"/>
<keyword evidence="7" id="KW-1185">Reference proteome</keyword>
<comment type="caution">
    <text evidence="6">The sequence shown here is derived from an EMBL/GenBank/DDBJ whole genome shotgun (WGS) entry which is preliminary data.</text>
</comment>
<dbReference type="InterPro" id="IPR039008">
    <property type="entry name" value="IF_rod_dom"/>
</dbReference>
<feature type="coiled-coil region" evidence="3">
    <location>
        <begin position="72"/>
        <end position="127"/>
    </location>
</feature>
<dbReference type="Pfam" id="PF00932">
    <property type="entry name" value="LTD"/>
    <property type="match status" value="1"/>
</dbReference>
<keyword evidence="1" id="KW-0403">Intermediate filament</keyword>
<dbReference type="SUPFAM" id="SSF74853">
    <property type="entry name" value="Lamin A/C globular tail domain"/>
    <property type="match status" value="1"/>
</dbReference>
<name>A0AAN9B3Y8_9CAEN</name>
<feature type="region of interest" description="Disordered" evidence="4">
    <location>
        <begin position="747"/>
        <end position="867"/>
    </location>
</feature>
<feature type="region of interest" description="Disordered" evidence="4">
    <location>
        <begin position="603"/>
        <end position="622"/>
    </location>
</feature>
<dbReference type="InterPro" id="IPR036415">
    <property type="entry name" value="Lamin_tail_dom_sf"/>
</dbReference>
<feature type="domain" description="LTD" evidence="5">
    <location>
        <begin position="624"/>
        <end position="746"/>
    </location>
</feature>
<evidence type="ECO:0000256" key="2">
    <source>
        <dbReference type="ARBA" id="ARBA00023054"/>
    </source>
</evidence>
<evidence type="ECO:0000259" key="5">
    <source>
        <dbReference type="PROSITE" id="PS51841"/>
    </source>
</evidence>
<evidence type="ECO:0000313" key="7">
    <source>
        <dbReference type="Proteomes" id="UP001374579"/>
    </source>
</evidence>
<evidence type="ECO:0000256" key="3">
    <source>
        <dbReference type="SAM" id="Coils"/>
    </source>
</evidence>
<evidence type="ECO:0000256" key="4">
    <source>
        <dbReference type="SAM" id="MobiDB-lite"/>
    </source>
</evidence>
<dbReference type="PANTHER" id="PTHR47012">
    <property type="entry name" value="LAMIN TAIL DOMAIN-CONTAINING PROTEIN 1"/>
    <property type="match status" value="1"/>
</dbReference>
<feature type="coiled-coil region" evidence="3">
    <location>
        <begin position="156"/>
        <end position="183"/>
    </location>
</feature>
<evidence type="ECO:0000256" key="1">
    <source>
        <dbReference type="ARBA" id="ARBA00022754"/>
    </source>
</evidence>
<feature type="compositionally biased region" description="Basic and acidic residues" evidence="4">
    <location>
        <begin position="756"/>
        <end position="771"/>
    </location>
</feature>
<accession>A0AAN9B3Y8</accession>
<gene>
    <name evidence="6" type="ORF">V1264_002706</name>
</gene>
<dbReference type="Pfam" id="PF00038">
    <property type="entry name" value="Filament"/>
    <property type="match status" value="1"/>
</dbReference>
<dbReference type="Proteomes" id="UP001374579">
    <property type="component" value="Unassembled WGS sequence"/>
</dbReference>
<dbReference type="GO" id="GO:0005882">
    <property type="term" value="C:intermediate filament"/>
    <property type="evidence" value="ECO:0007669"/>
    <property type="project" value="UniProtKB-KW"/>
</dbReference>
<dbReference type="Gene3D" id="2.60.40.1260">
    <property type="entry name" value="Lamin Tail domain"/>
    <property type="match status" value="1"/>
</dbReference>
<dbReference type="GO" id="GO:0005737">
    <property type="term" value="C:cytoplasm"/>
    <property type="evidence" value="ECO:0007669"/>
    <property type="project" value="TreeGrafter"/>
</dbReference>